<evidence type="ECO:0000259" key="1">
    <source>
        <dbReference type="Pfam" id="PF03184"/>
    </source>
</evidence>
<name>A0AAV8V647_9CUCU</name>
<reference evidence="2 3" key="1">
    <citation type="journal article" date="2023" name="Insect Mol. Biol.">
        <title>Genome sequencing provides insights into the evolution of gene families encoding plant cell wall-degrading enzymes in longhorned beetles.</title>
        <authorList>
            <person name="Shin N.R."/>
            <person name="Okamura Y."/>
            <person name="Kirsch R."/>
            <person name="Pauchet Y."/>
        </authorList>
    </citation>
    <scope>NUCLEOTIDE SEQUENCE [LARGE SCALE GENOMIC DNA]</scope>
    <source>
        <strain evidence="2">EAD_L_NR</strain>
    </source>
</reference>
<proteinExistence type="predicted"/>
<dbReference type="EMBL" id="JANEYG010000482">
    <property type="protein sequence ID" value="KAJ8909599.1"/>
    <property type="molecule type" value="Genomic_DNA"/>
</dbReference>
<dbReference type="GO" id="GO:0003676">
    <property type="term" value="F:nucleic acid binding"/>
    <property type="evidence" value="ECO:0007669"/>
    <property type="project" value="InterPro"/>
</dbReference>
<evidence type="ECO:0000313" key="3">
    <source>
        <dbReference type="Proteomes" id="UP001159042"/>
    </source>
</evidence>
<sequence length="229" mass="26038">MNSSKSSTSVMFAASADGNVLPPYIVYKAQNLYESWTIGGVKGARYNKSLSGWFDHITFGDWKLSHFVSSITFHLFFLPPNSTHMTQPLDVAFFRPLKGAWRKILEKWKMREGRKAASIPKDKFPHMLKDLMMKIEDNKAANVKAGFRKSGIYPLNRHEVLSRLPQMSDEIEATEAAEHVSRAVVEVLKDLRYSTTPNTQRKRKKIVVTAGKSVIGADFQAEEEETERQ</sequence>
<gene>
    <name evidence="2" type="ORF">NQ315_003709</name>
</gene>
<dbReference type="AlphaFoldDB" id="A0AAV8V647"/>
<dbReference type="Pfam" id="PF03184">
    <property type="entry name" value="DDE_1"/>
    <property type="match status" value="1"/>
</dbReference>
<feature type="domain" description="DDE-1" evidence="1">
    <location>
        <begin position="74"/>
        <end position="118"/>
    </location>
</feature>
<dbReference type="InterPro" id="IPR004875">
    <property type="entry name" value="DDE_SF_endonuclease_dom"/>
</dbReference>
<comment type="caution">
    <text evidence="2">The sequence shown here is derived from an EMBL/GenBank/DDBJ whole genome shotgun (WGS) entry which is preliminary data.</text>
</comment>
<keyword evidence="3" id="KW-1185">Reference proteome</keyword>
<dbReference type="Proteomes" id="UP001159042">
    <property type="component" value="Unassembled WGS sequence"/>
</dbReference>
<accession>A0AAV8V647</accession>
<organism evidence="2 3">
    <name type="scientific">Exocentrus adspersus</name>
    <dbReference type="NCBI Taxonomy" id="1586481"/>
    <lineage>
        <taxon>Eukaryota</taxon>
        <taxon>Metazoa</taxon>
        <taxon>Ecdysozoa</taxon>
        <taxon>Arthropoda</taxon>
        <taxon>Hexapoda</taxon>
        <taxon>Insecta</taxon>
        <taxon>Pterygota</taxon>
        <taxon>Neoptera</taxon>
        <taxon>Endopterygota</taxon>
        <taxon>Coleoptera</taxon>
        <taxon>Polyphaga</taxon>
        <taxon>Cucujiformia</taxon>
        <taxon>Chrysomeloidea</taxon>
        <taxon>Cerambycidae</taxon>
        <taxon>Lamiinae</taxon>
        <taxon>Acanthocinini</taxon>
        <taxon>Exocentrus</taxon>
    </lineage>
</organism>
<evidence type="ECO:0000313" key="2">
    <source>
        <dbReference type="EMBL" id="KAJ8909599.1"/>
    </source>
</evidence>
<protein>
    <recommendedName>
        <fullName evidence="1">DDE-1 domain-containing protein</fullName>
    </recommendedName>
</protein>